<protein>
    <recommendedName>
        <fullName evidence="12 13">Cardiolipin synthase</fullName>
        <shortName evidence="12">CL synthase</shortName>
        <ecNumber evidence="12 13">2.7.8.-</ecNumber>
    </recommendedName>
</protein>
<feature type="coiled-coil region" evidence="14">
    <location>
        <begin position="82"/>
        <end position="109"/>
    </location>
</feature>
<name>A0ABS3T2B8_9FLAO</name>
<comment type="function">
    <text evidence="12">Catalyzes the reversible phosphatidyl group transfer from one phosphatidylglycerol molecule to another to form cardiolipin (CL) (diphosphatidylglycerol) and glycerol.</text>
</comment>
<comment type="catalytic activity">
    <reaction evidence="12">
        <text>2 a 1,2-diacyl-sn-glycero-3-phospho-(1'-sn-glycerol) = a cardiolipin + glycerol</text>
        <dbReference type="Rhea" id="RHEA:31451"/>
        <dbReference type="ChEBI" id="CHEBI:17754"/>
        <dbReference type="ChEBI" id="CHEBI:62237"/>
        <dbReference type="ChEBI" id="CHEBI:64716"/>
    </reaction>
</comment>
<reference evidence="16 17" key="1">
    <citation type="submission" date="2021-03" db="EMBL/GenBank/DDBJ databases">
        <title>Winogradskyella sp. nov., isolated from costal sediment.</title>
        <authorList>
            <person name="Gao C."/>
        </authorList>
    </citation>
    <scope>NUCLEOTIDE SEQUENCE [LARGE SCALE GENOMIC DNA]</scope>
    <source>
        <strain evidence="16 17">DF17</strain>
    </source>
</reference>
<evidence type="ECO:0000256" key="13">
    <source>
        <dbReference type="NCBIfam" id="TIGR04265"/>
    </source>
</evidence>
<evidence type="ECO:0000256" key="1">
    <source>
        <dbReference type="ARBA" id="ARBA00004651"/>
    </source>
</evidence>
<evidence type="ECO:0000256" key="11">
    <source>
        <dbReference type="ARBA" id="ARBA00023264"/>
    </source>
</evidence>
<dbReference type="Pfam" id="PF13091">
    <property type="entry name" value="PLDc_2"/>
    <property type="match status" value="2"/>
</dbReference>
<dbReference type="PROSITE" id="PS50035">
    <property type="entry name" value="PLD"/>
    <property type="match status" value="2"/>
</dbReference>
<keyword evidence="4 12" id="KW-0808">Transferase</keyword>
<dbReference type="SMART" id="SM00155">
    <property type="entry name" value="PLDc"/>
    <property type="match status" value="2"/>
</dbReference>
<feature type="transmembrane region" description="Helical" evidence="12">
    <location>
        <begin position="40"/>
        <end position="58"/>
    </location>
</feature>
<organism evidence="16 17">
    <name type="scientific">Winogradskyella pelagia</name>
    <dbReference type="NCBI Taxonomy" id="2819984"/>
    <lineage>
        <taxon>Bacteria</taxon>
        <taxon>Pseudomonadati</taxon>
        <taxon>Bacteroidota</taxon>
        <taxon>Flavobacteriia</taxon>
        <taxon>Flavobacteriales</taxon>
        <taxon>Flavobacteriaceae</taxon>
        <taxon>Winogradskyella</taxon>
    </lineage>
</organism>
<evidence type="ECO:0000256" key="14">
    <source>
        <dbReference type="SAM" id="Coils"/>
    </source>
</evidence>
<feature type="active site" evidence="12">
    <location>
        <position position="231"/>
    </location>
</feature>
<dbReference type="CDD" id="cd09110">
    <property type="entry name" value="PLDc_CLS_1"/>
    <property type="match status" value="1"/>
</dbReference>
<dbReference type="InterPro" id="IPR027379">
    <property type="entry name" value="CLS_N"/>
</dbReference>
<keyword evidence="7 12" id="KW-1133">Transmembrane helix</keyword>
<evidence type="ECO:0000256" key="12">
    <source>
        <dbReference type="HAMAP-Rule" id="MF_01916"/>
    </source>
</evidence>
<dbReference type="SUPFAM" id="SSF56024">
    <property type="entry name" value="Phospholipase D/nuclease"/>
    <property type="match status" value="2"/>
</dbReference>
<dbReference type="Gene3D" id="3.30.870.10">
    <property type="entry name" value="Endonuclease Chain A"/>
    <property type="match status" value="2"/>
</dbReference>
<keyword evidence="8 12" id="KW-0443">Lipid metabolism</keyword>
<evidence type="ECO:0000256" key="4">
    <source>
        <dbReference type="ARBA" id="ARBA00022679"/>
    </source>
</evidence>
<evidence type="ECO:0000313" key="17">
    <source>
        <dbReference type="Proteomes" id="UP000676776"/>
    </source>
</evidence>
<keyword evidence="5 12" id="KW-0812">Transmembrane</keyword>
<evidence type="ECO:0000313" key="16">
    <source>
        <dbReference type="EMBL" id="MBO3116036.1"/>
    </source>
</evidence>
<comment type="similarity">
    <text evidence="12">Belongs to the phospholipase D family. Cardiolipin synthase subfamily.</text>
</comment>
<keyword evidence="10 12" id="KW-0594">Phospholipid biosynthesis</keyword>
<feature type="active site" evidence="12">
    <location>
        <position position="402"/>
    </location>
</feature>
<dbReference type="PANTHER" id="PTHR21248:SF22">
    <property type="entry name" value="PHOSPHOLIPASE D"/>
    <property type="match status" value="1"/>
</dbReference>
<dbReference type="InterPro" id="IPR001736">
    <property type="entry name" value="PLipase_D/transphosphatidylase"/>
</dbReference>
<dbReference type="InterPro" id="IPR030874">
    <property type="entry name" value="Cardiolipin_synth_Firmi"/>
</dbReference>
<gene>
    <name evidence="16" type="primary">cls</name>
    <name evidence="16" type="ORF">J4050_04715</name>
</gene>
<dbReference type="NCBIfam" id="TIGR04265">
    <property type="entry name" value="bac_cardiolipin"/>
    <property type="match status" value="1"/>
</dbReference>
<comment type="caution">
    <text evidence="16">The sequence shown here is derived from an EMBL/GenBank/DDBJ whole genome shotgun (WGS) entry which is preliminary data.</text>
</comment>
<evidence type="ECO:0000256" key="9">
    <source>
        <dbReference type="ARBA" id="ARBA00023136"/>
    </source>
</evidence>
<sequence length="482" mass="55558">MDYFTSHIWSFLVIANYVLAVVLIFVILFKQLNPSKTISYILVLLLVPFLGLVVYVLFGQDYRKTKIFNRKNVLDQKVVQKILNELSLNEEEEDEVEEILQEKSKLYKLIHNSEKSKLTTYNNLQILINGEEKFEVFLRDLRAAEHHIHMEYYIIEDDVIGNEVIEILCKKAQEGVEVKLVYDDVGSNISSTNKNKLNEAGVLHHPFMPVLFSGLTGKMNYRDHRKILIIDGKIGFLGGVNIADHYINDGKSRYWRDTHLRIEGEAVKPLQILFFTTWDFVQNEPVKLSEFYFPKHKPNNRAGVQITSSGPDTDWPNIMEAVFAAIMAARSYIYITTPYFIPNDEILAALQIATRSGIDVKLLIPKKSDSWISGSATNSYLKTVLEAGVEVYRYEKGFIHAKTMVLDDEICSVGTANMDYRSFDINFEVNAFIYDKETSYTLKEQFQQDIKEAEQLYLDNWIDRPIAQKFIESLSKLLAPLL</sequence>
<dbReference type="RefSeq" id="WP_208152811.1">
    <property type="nucleotide sequence ID" value="NZ_JAGEVF010000003.1"/>
</dbReference>
<feature type="active site" evidence="12">
    <location>
        <position position="400"/>
    </location>
</feature>
<proteinExistence type="inferred from homology"/>
<keyword evidence="9 12" id="KW-0472">Membrane</keyword>
<comment type="subcellular location">
    <subcellularLocation>
        <location evidence="1 12">Cell membrane</location>
        <topology evidence="1 12">Multi-pass membrane protein</topology>
    </subcellularLocation>
</comment>
<feature type="active site" evidence="12">
    <location>
        <position position="224"/>
    </location>
</feature>
<evidence type="ECO:0000256" key="8">
    <source>
        <dbReference type="ARBA" id="ARBA00023098"/>
    </source>
</evidence>
<evidence type="ECO:0000256" key="3">
    <source>
        <dbReference type="ARBA" id="ARBA00022516"/>
    </source>
</evidence>
<evidence type="ECO:0000256" key="5">
    <source>
        <dbReference type="ARBA" id="ARBA00022692"/>
    </source>
</evidence>
<dbReference type="HAMAP" id="MF_01916">
    <property type="entry name" value="Cardiolipin_synth_Cls"/>
    <property type="match status" value="1"/>
</dbReference>
<dbReference type="Proteomes" id="UP000676776">
    <property type="component" value="Unassembled WGS sequence"/>
</dbReference>
<evidence type="ECO:0000259" key="15">
    <source>
        <dbReference type="PROSITE" id="PS50035"/>
    </source>
</evidence>
<feature type="transmembrane region" description="Helical" evidence="12">
    <location>
        <begin position="6"/>
        <end position="28"/>
    </location>
</feature>
<keyword evidence="17" id="KW-1185">Reference proteome</keyword>
<evidence type="ECO:0000256" key="6">
    <source>
        <dbReference type="ARBA" id="ARBA00022737"/>
    </source>
</evidence>
<dbReference type="CDD" id="cd09112">
    <property type="entry name" value="PLDc_CLS_2"/>
    <property type="match status" value="1"/>
</dbReference>
<dbReference type="EMBL" id="JAGEVF010000003">
    <property type="protein sequence ID" value="MBO3116036.1"/>
    <property type="molecule type" value="Genomic_DNA"/>
</dbReference>
<evidence type="ECO:0000256" key="2">
    <source>
        <dbReference type="ARBA" id="ARBA00022475"/>
    </source>
</evidence>
<keyword evidence="2 12" id="KW-1003">Cell membrane</keyword>
<keyword evidence="11 12" id="KW-1208">Phospholipid metabolism</keyword>
<keyword evidence="14" id="KW-0175">Coiled coil</keyword>
<feature type="domain" description="PLD phosphodiesterase" evidence="15">
    <location>
        <begin position="395"/>
        <end position="422"/>
    </location>
</feature>
<dbReference type="EC" id="2.7.8.-" evidence="12 13"/>
<dbReference type="PANTHER" id="PTHR21248">
    <property type="entry name" value="CARDIOLIPIN SYNTHASE"/>
    <property type="match status" value="1"/>
</dbReference>
<feature type="active site" evidence="12">
    <location>
        <position position="226"/>
    </location>
</feature>
<evidence type="ECO:0000256" key="10">
    <source>
        <dbReference type="ARBA" id="ARBA00023209"/>
    </source>
</evidence>
<keyword evidence="3 12" id="KW-0444">Lipid biosynthesis</keyword>
<feature type="domain" description="PLD phosphodiesterase" evidence="15">
    <location>
        <begin position="219"/>
        <end position="246"/>
    </location>
</feature>
<dbReference type="Pfam" id="PF13396">
    <property type="entry name" value="PLDc_N"/>
    <property type="match status" value="1"/>
</dbReference>
<accession>A0ABS3T2B8</accession>
<keyword evidence="6" id="KW-0677">Repeat</keyword>
<feature type="active site" evidence="12">
    <location>
        <position position="407"/>
    </location>
</feature>
<dbReference type="InterPro" id="IPR025202">
    <property type="entry name" value="PLD-like_dom"/>
</dbReference>
<evidence type="ECO:0000256" key="7">
    <source>
        <dbReference type="ARBA" id="ARBA00022989"/>
    </source>
</evidence>
<dbReference type="InterPro" id="IPR022924">
    <property type="entry name" value="Cardiolipin_synthase"/>
</dbReference>